<reference evidence="4" key="1">
    <citation type="submission" date="2014-07" db="EMBL/GenBank/DDBJ databases">
        <title>Identification of a novel salt tolerance gene in wild soybean by whole-genome sequencing.</title>
        <authorList>
            <person name="Lam H.-M."/>
            <person name="Qi X."/>
            <person name="Li M.-W."/>
            <person name="Liu X."/>
            <person name="Xie M."/>
            <person name="Ni M."/>
            <person name="Xu X."/>
        </authorList>
    </citation>
    <scope>NUCLEOTIDE SEQUENCE [LARGE SCALE GENOMIC DNA]</scope>
    <source>
        <tissue evidence="4">Root</tissue>
    </source>
</reference>
<feature type="region of interest" description="Disordered" evidence="2">
    <location>
        <begin position="1"/>
        <end position="26"/>
    </location>
</feature>
<keyword evidence="1" id="KW-0175">Coiled coil</keyword>
<sequence length="241" mass="27386">MSATKSASRKRASESERAKSDKNKRSAPDNFDLDLDFDLSEFVFAAFAFSFIFFGIVLTVSYIARICSDIKGIVSALHLIRDKAQKDGQKKNEETISSVGSEVKSMIEGLRSKIEKDRQSFAKALSKSSKEYESSLKNETAKFQALHENFCKEKASSLQALKDIISKFEEEKEKLFVRYEQLRKKERVMISEQEKACNDKIAQLEDSLKKKKKDDKTFSILRKTLGSFLGNASDEDFPPDD</sequence>
<organism evidence="4">
    <name type="scientific">Glycine soja</name>
    <name type="common">Wild soybean</name>
    <dbReference type="NCBI Taxonomy" id="3848"/>
    <lineage>
        <taxon>Eukaryota</taxon>
        <taxon>Viridiplantae</taxon>
        <taxon>Streptophyta</taxon>
        <taxon>Embryophyta</taxon>
        <taxon>Tracheophyta</taxon>
        <taxon>Spermatophyta</taxon>
        <taxon>Magnoliopsida</taxon>
        <taxon>eudicotyledons</taxon>
        <taxon>Gunneridae</taxon>
        <taxon>Pentapetalae</taxon>
        <taxon>rosids</taxon>
        <taxon>fabids</taxon>
        <taxon>Fabales</taxon>
        <taxon>Fabaceae</taxon>
        <taxon>Papilionoideae</taxon>
        <taxon>50 kb inversion clade</taxon>
        <taxon>NPAAA clade</taxon>
        <taxon>indigoferoid/millettioid clade</taxon>
        <taxon>Phaseoleae</taxon>
        <taxon>Glycine</taxon>
        <taxon>Glycine subgen. Soja</taxon>
    </lineage>
</organism>
<evidence type="ECO:0000256" key="1">
    <source>
        <dbReference type="SAM" id="Coils"/>
    </source>
</evidence>
<gene>
    <name evidence="5" type="ORF">D0Y65_031049</name>
    <name evidence="4" type="ORF">glysoja_026907</name>
</gene>
<feature type="transmembrane region" description="Helical" evidence="3">
    <location>
        <begin position="42"/>
        <end position="64"/>
    </location>
</feature>
<dbReference type="EMBL" id="KN664917">
    <property type="protein sequence ID" value="KHN10007.1"/>
    <property type="molecule type" value="Genomic_DNA"/>
</dbReference>
<keyword evidence="3" id="KW-0812">Transmembrane</keyword>
<evidence type="ECO:0000313" key="6">
    <source>
        <dbReference type="Proteomes" id="UP000289340"/>
    </source>
</evidence>
<feature type="coiled-coil region" evidence="1">
    <location>
        <begin position="158"/>
        <end position="214"/>
    </location>
</feature>
<dbReference type="PANTHER" id="PTHR35295:SF1">
    <property type="entry name" value="DNA LIGASE-LIKE PROTEIN"/>
    <property type="match status" value="1"/>
</dbReference>
<dbReference type="AlphaFoldDB" id="A0A0B2PQX4"/>
<evidence type="ECO:0000313" key="4">
    <source>
        <dbReference type="EMBL" id="KHN10007.1"/>
    </source>
</evidence>
<protein>
    <submittedName>
        <fullName evidence="4">Uncharacterized protein</fullName>
    </submittedName>
</protein>
<dbReference type="PANTHER" id="PTHR35295">
    <property type="entry name" value="DNA LIGASE-LIKE PROTEIN"/>
    <property type="match status" value="1"/>
</dbReference>
<accession>A0A0B2PQX4</accession>
<evidence type="ECO:0000256" key="2">
    <source>
        <dbReference type="SAM" id="MobiDB-lite"/>
    </source>
</evidence>
<keyword evidence="3" id="KW-1133">Transmembrane helix</keyword>
<proteinExistence type="predicted"/>
<reference evidence="5 6" key="2">
    <citation type="submission" date="2018-09" db="EMBL/GenBank/DDBJ databases">
        <title>A high-quality reference genome of wild soybean provides a powerful tool to mine soybean genomes.</title>
        <authorList>
            <person name="Xie M."/>
            <person name="Chung C.Y.L."/>
            <person name="Li M.-W."/>
            <person name="Wong F.-L."/>
            <person name="Chan T.-F."/>
            <person name="Lam H.-M."/>
        </authorList>
    </citation>
    <scope>NUCLEOTIDE SEQUENCE [LARGE SCALE GENOMIC DNA]</scope>
    <source>
        <strain evidence="6">cv. W05</strain>
        <tissue evidence="5">Hypocotyl of etiolated seedlings</tissue>
    </source>
</reference>
<dbReference type="EMBL" id="QZWG01000011">
    <property type="protein sequence ID" value="RZB81599.1"/>
    <property type="molecule type" value="Genomic_DNA"/>
</dbReference>
<evidence type="ECO:0000313" key="5">
    <source>
        <dbReference type="EMBL" id="RZB81599.1"/>
    </source>
</evidence>
<dbReference type="Proteomes" id="UP000053555">
    <property type="component" value="Unassembled WGS sequence"/>
</dbReference>
<name>A0A0B2PQX4_GLYSO</name>
<evidence type="ECO:0000256" key="3">
    <source>
        <dbReference type="SAM" id="Phobius"/>
    </source>
</evidence>
<feature type="compositionally biased region" description="Basic and acidic residues" evidence="2">
    <location>
        <begin position="11"/>
        <end position="26"/>
    </location>
</feature>
<keyword evidence="3" id="KW-0472">Membrane</keyword>
<dbReference type="Proteomes" id="UP000289340">
    <property type="component" value="Chromosome 11"/>
</dbReference>
<keyword evidence="6" id="KW-1185">Reference proteome</keyword>